<gene>
    <name evidence="2" type="ORF">SAMN04490355_10672</name>
</gene>
<evidence type="ECO:0000259" key="1">
    <source>
        <dbReference type="Pfam" id="PF13166"/>
    </source>
</evidence>
<dbReference type="Gene3D" id="3.40.50.300">
    <property type="entry name" value="P-loop containing nucleotide triphosphate hydrolases"/>
    <property type="match status" value="2"/>
</dbReference>
<organism evidence="2 3">
    <name type="scientific">Pelosinus propionicus DSM 13327</name>
    <dbReference type="NCBI Taxonomy" id="1123291"/>
    <lineage>
        <taxon>Bacteria</taxon>
        <taxon>Bacillati</taxon>
        <taxon>Bacillota</taxon>
        <taxon>Negativicutes</taxon>
        <taxon>Selenomonadales</taxon>
        <taxon>Sporomusaceae</taxon>
        <taxon>Pelosinus</taxon>
    </lineage>
</organism>
<dbReference type="GO" id="GO:0006302">
    <property type="term" value="P:double-strand break repair"/>
    <property type="evidence" value="ECO:0007669"/>
    <property type="project" value="TreeGrafter"/>
</dbReference>
<dbReference type="Pfam" id="PF13166">
    <property type="entry name" value="AAA_13"/>
    <property type="match status" value="1"/>
</dbReference>
<dbReference type="InterPro" id="IPR026866">
    <property type="entry name" value="CR006_AAA"/>
</dbReference>
<reference evidence="3" key="1">
    <citation type="submission" date="2016-10" db="EMBL/GenBank/DDBJ databases">
        <authorList>
            <person name="Varghese N."/>
            <person name="Submissions S."/>
        </authorList>
    </citation>
    <scope>NUCLEOTIDE SEQUENCE [LARGE SCALE GENOMIC DNA]</scope>
    <source>
        <strain evidence="3">DSM 13327</strain>
    </source>
</reference>
<feature type="domain" description="Protein CR006 P-loop" evidence="1">
    <location>
        <begin position="12"/>
        <end position="713"/>
    </location>
</feature>
<dbReference type="PANTHER" id="PTHR32182:SF22">
    <property type="entry name" value="ATP-DEPENDENT ENDONUCLEASE, OLD FAMILY-RELATED"/>
    <property type="match status" value="1"/>
</dbReference>
<proteinExistence type="predicted"/>
<dbReference type="EMBL" id="FOTS01000067">
    <property type="protein sequence ID" value="SFM28768.1"/>
    <property type="molecule type" value="Genomic_DNA"/>
</dbReference>
<dbReference type="Proteomes" id="UP000199520">
    <property type="component" value="Unassembled WGS sequence"/>
</dbReference>
<dbReference type="RefSeq" id="WP_175490679.1">
    <property type="nucleotide sequence ID" value="NZ_FOTS01000067.1"/>
</dbReference>
<dbReference type="PANTHER" id="PTHR32182">
    <property type="entry name" value="DNA REPLICATION AND REPAIR PROTEIN RECF"/>
    <property type="match status" value="1"/>
</dbReference>
<accession>A0A1I4PM02</accession>
<dbReference type="SUPFAM" id="SSF52540">
    <property type="entry name" value="P-loop containing nucleoside triphosphate hydrolases"/>
    <property type="match status" value="2"/>
</dbReference>
<dbReference type="AlphaFoldDB" id="A0A1I4PM02"/>
<name>A0A1I4PM02_9FIRM</name>
<evidence type="ECO:0000313" key="2">
    <source>
        <dbReference type="EMBL" id="SFM28768.1"/>
    </source>
</evidence>
<protein>
    <submittedName>
        <fullName evidence="2">Wobble nucleotide-excising tRNase</fullName>
    </submittedName>
</protein>
<evidence type="ECO:0000313" key="3">
    <source>
        <dbReference type="Proteomes" id="UP000199520"/>
    </source>
</evidence>
<sequence>MIEKIEVRKVGSCFDDNGITLSDLRNVNFIYGANGSGKTTISKIISKPSSFSVCKVTWKNNTDLKSVVYNGNFINENFYQSTDIKGIFTLGKESHDAQKEIAFKKCEIDKISDEIIKLTQTLEQKKNESITNENEYEENCWKIKQKYDQSFQDAFSGFRNSKRSFKEKCKQESKNTEQLFTYDELKTQSNVIFGSIKEKISTLRKINYEDLNKIESDPILCAKIIGSEDVDISGLIKRLNNSDWVKQGYEYYKLSDGICPFCQQQTGEDLRTQLEEYFNDTYNQQTEKVKILIQGYLAFVDSALLQIASILSNGNQFLDSTMIEQQERLIEAKYQTNRTRLDGKIKELSNCIKLDSLINEFNIIHETINSANKKIVDHNNLIDNIAQRKKILISQIWRFVATENSINYKRYLEKHNSYEKAIIGINGTLQTKYTAQKRINGEIQEIESKITSIVPTITEINKILTSFGFLSFKLIEANERGYYKIIRDNGENAKDTLSEGEKTFITFLYFYHLLKGSNDADTITTDKIVVFDDPISSLDSSVLFIVSNLIRGLIDDVRAAKGYIKQVFILTHNIYFHKEVSFCKNRSGTNKLCDETFWILRKKGSISQIESYESNPIKTSYELLWQELKYHTERNAITIQNTMRRIIENYFKILGHLGDDDLINKFDSEERVICRSLMSWINDGSHFVNDDLYVDSSPDTIAKYLKVFEKIFELTENAGHYKMMMGNIDLKLPTV</sequence>
<keyword evidence="3" id="KW-1185">Reference proteome</keyword>
<dbReference type="InterPro" id="IPR027417">
    <property type="entry name" value="P-loop_NTPase"/>
</dbReference>
<dbReference type="GO" id="GO:0000731">
    <property type="term" value="P:DNA synthesis involved in DNA repair"/>
    <property type="evidence" value="ECO:0007669"/>
    <property type="project" value="TreeGrafter"/>
</dbReference>